<evidence type="ECO:0000313" key="1">
    <source>
        <dbReference type="EMBL" id="KAF2178552.1"/>
    </source>
</evidence>
<name>A0A6A6DJE2_9PEZI</name>
<dbReference type="Proteomes" id="UP000800200">
    <property type="component" value="Unassembled WGS sequence"/>
</dbReference>
<dbReference type="Gene3D" id="3.30.70.330">
    <property type="match status" value="1"/>
</dbReference>
<protein>
    <recommendedName>
        <fullName evidence="3">RRM domain-containing protein</fullName>
    </recommendedName>
</protein>
<dbReference type="GO" id="GO:0003676">
    <property type="term" value="F:nucleic acid binding"/>
    <property type="evidence" value="ECO:0007669"/>
    <property type="project" value="InterPro"/>
</dbReference>
<dbReference type="SUPFAM" id="SSF54928">
    <property type="entry name" value="RNA-binding domain, RBD"/>
    <property type="match status" value="1"/>
</dbReference>
<proteinExistence type="predicted"/>
<accession>A0A6A6DJE2</accession>
<sequence>METLGKDCVGHAVALQLEANGHDLSRTLGWTSYLFSTGSRSFADQQEQDRVVKRAVEILEQTVKYTWEKEKMYQAAEEKARLPSRIIVENIAADAGIGELVALFGGFHIQEVRILNEREPIKRTRVAHIDMHSVQAAKEALLMIKYIFGLRVYIRRAVGV</sequence>
<keyword evidence="2" id="KW-1185">Reference proteome</keyword>
<dbReference type="AlphaFoldDB" id="A0A6A6DJE2"/>
<gene>
    <name evidence="1" type="ORF">K469DRAFT_599154</name>
</gene>
<evidence type="ECO:0008006" key="3">
    <source>
        <dbReference type="Google" id="ProtNLM"/>
    </source>
</evidence>
<dbReference type="InterPro" id="IPR012677">
    <property type="entry name" value="Nucleotide-bd_a/b_plait_sf"/>
</dbReference>
<dbReference type="OrthoDB" id="3796937at2759"/>
<dbReference type="EMBL" id="ML994674">
    <property type="protein sequence ID" value="KAF2178552.1"/>
    <property type="molecule type" value="Genomic_DNA"/>
</dbReference>
<evidence type="ECO:0000313" key="2">
    <source>
        <dbReference type="Proteomes" id="UP000800200"/>
    </source>
</evidence>
<reference evidence="1" key="1">
    <citation type="journal article" date="2020" name="Stud. Mycol.">
        <title>101 Dothideomycetes genomes: a test case for predicting lifestyles and emergence of pathogens.</title>
        <authorList>
            <person name="Haridas S."/>
            <person name="Albert R."/>
            <person name="Binder M."/>
            <person name="Bloem J."/>
            <person name="Labutti K."/>
            <person name="Salamov A."/>
            <person name="Andreopoulos B."/>
            <person name="Baker S."/>
            <person name="Barry K."/>
            <person name="Bills G."/>
            <person name="Bluhm B."/>
            <person name="Cannon C."/>
            <person name="Castanera R."/>
            <person name="Culley D."/>
            <person name="Daum C."/>
            <person name="Ezra D."/>
            <person name="Gonzalez J."/>
            <person name="Henrissat B."/>
            <person name="Kuo A."/>
            <person name="Liang C."/>
            <person name="Lipzen A."/>
            <person name="Lutzoni F."/>
            <person name="Magnuson J."/>
            <person name="Mondo S."/>
            <person name="Nolan M."/>
            <person name="Ohm R."/>
            <person name="Pangilinan J."/>
            <person name="Park H.-J."/>
            <person name="Ramirez L."/>
            <person name="Alfaro M."/>
            <person name="Sun H."/>
            <person name="Tritt A."/>
            <person name="Yoshinaga Y."/>
            <person name="Zwiers L.-H."/>
            <person name="Turgeon B."/>
            <person name="Goodwin S."/>
            <person name="Spatafora J."/>
            <person name="Crous P."/>
            <person name="Grigoriev I."/>
        </authorList>
    </citation>
    <scope>NUCLEOTIDE SEQUENCE</scope>
    <source>
        <strain evidence="1">CBS 207.26</strain>
    </source>
</reference>
<dbReference type="InterPro" id="IPR035979">
    <property type="entry name" value="RBD_domain_sf"/>
</dbReference>
<organism evidence="1 2">
    <name type="scientific">Zopfia rhizophila CBS 207.26</name>
    <dbReference type="NCBI Taxonomy" id="1314779"/>
    <lineage>
        <taxon>Eukaryota</taxon>
        <taxon>Fungi</taxon>
        <taxon>Dikarya</taxon>
        <taxon>Ascomycota</taxon>
        <taxon>Pezizomycotina</taxon>
        <taxon>Dothideomycetes</taxon>
        <taxon>Dothideomycetes incertae sedis</taxon>
        <taxon>Zopfiaceae</taxon>
        <taxon>Zopfia</taxon>
    </lineage>
</organism>